<organism evidence="2 3">
    <name type="scientific">Saccoglossus kowalevskii</name>
    <name type="common">Acorn worm</name>
    <dbReference type="NCBI Taxonomy" id="10224"/>
    <lineage>
        <taxon>Eukaryota</taxon>
        <taxon>Metazoa</taxon>
        <taxon>Hemichordata</taxon>
        <taxon>Enteropneusta</taxon>
        <taxon>Harrimaniidae</taxon>
        <taxon>Saccoglossus</taxon>
    </lineage>
</organism>
<dbReference type="Pfam" id="PF25794">
    <property type="entry name" value="SACS"/>
    <property type="match status" value="3"/>
</dbReference>
<gene>
    <name evidence="3" type="primary">LOC100371686</name>
</gene>
<dbReference type="PANTHER" id="PTHR46919">
    <property type="entry name" value="ZINC FINGER, C3HC4 TYPE (RING FINGER) FAMILY PROTEIN"/>
    <property type="match status" value="1"/>
</dbReference>
<proteinExistence type="predicted"/>
<keyword evidence="2" id="KW-1185">Reference proteome</keyword>
<evidence type="ECO:0000259" key="1">
    <source>
        <dbReference type="Pfam" id="PF25794"/>
    </source>
</evidence>
<dbReference type="Proteomes" id="UP000694865">
    <property type="component" value="Unplaced"/>
</dbReference>
<dbReference type="Gene3D" id="3.30.565.10">
    <property type="entry name" value="Histidine kinase-like ATPase, C-terminal domain"/>
    <property type="match status" value="1"/>
</dbReference>
<feature type="domain" description="Sacsin/Nov" evidence="1">
    <location>
        <begin position="2422"/>
        <end position="2647"/>
    </location>
</feature>
<accession>A0ABM0MQF6</accession>
<name>A0ABM0MQF6_SACKO</name>
<dbReference type="GeneID" id="100371686"/>
<evidence type="ECO:0000313" key="3">
    <source>
        <dbReference type="RefSeq" id="XP_006822247.1"/>
    </source>
</evidence>
<dbReference type="SUPFAM" id="SSF55874">
    <property type="entry name" value="ATPase domain of HSP90 chaperone/DNA topoisomerase II/histidine kinase"/>
    <property type="match status" value="3"/>
</dbReference>
<evidence type="ECO:0000313" key="2">
    <source>
        <dbReference type="Proteomes" id="UP000694865"/>
    </source>
</evidence>
<dbReference type="InterPro" id="IPR036890">
    <property type="entry name" value="HATPase_C_sf"/>
</dbReference>
<feature type="domain" description="Sacsin/Nov" evidence="1">
    <location>
        <begin position="1392"/>
        <end position="1639"/>
    </location>
</feature>
<feature type="domain" description="Sacsin/Nov" evidence="1">
    <location>
        <begin position="66"/>
        <end position="315"/>
    </location>
</feature>
<dbReference type="NCBIfam" id="NF047352">
    <property type="entry name" value="P_loop_sacsin"/>
    <property type="match status" value="3"/>
</dbReference>
<dbReference type="InterPro" id="IPR058210">
    <property type="entry name" value="SACS/Nov_dom"/>
</dbReference>
<sequence length="4143" mass="472564">MTTVSTHVTCVRKITTERFILDAAMMLFAPNNITNGFYICFNRNAVNILTPSGMIPDDDFGQEVPPLYLYLKRILDKYPEGGQILKEIIQNADDAGATEVKFLYDNTEYPTDGLWSDKLKEFHGPALYAYNNAVFKDKDWFSIQRPEQSGKADDPLKVGRFGLGFNSVYHITDLPSVLSGKCLGIFDPLETVFAYDQYKNKKYQNKAGKKWKLKGELLSKAHTPYSNQFEPYLGVFGCDESSFYKGRFDGTIFRFPLRKTESKLSGNIISRDRIIGPDGWITSFRKDVDLTLLFLKNIESISVYECSGQNAESTLLYSASIAQSVIDRVRIQKSEFLEQVKSTKQADAVTIDIEIKFEDQFKEEVKRWVVAHQIPGSVLSEELRCLADDEEIRLLPWVGAAMQISNNTSEYQNGGRIFCFLPLPPSQTTGLPVHIHGYFGLGDNRRSIKWPDMESQQDKTARWNHLLTSEAIPEVYMKLITALMHEYKLEPRYVYAAWPNPCKVTTNNWKLLLEKLLQKLMRNSVFYTEANSGTWVCLKKAIFNIPQENVLPDIIHMMLAHGQPIVTLPMHSLEWLKSSNISLNKLTPVIVRNFLKSTPHQNMDRRNKLNLLEYILSDANYIELDGLHLLPLANGTFTSFSRVYGARKIFIATTNCPQYLLPNMDHRFLDESLPDTLTSKLQYACCHTQLNVLNADTVIQNLGSALPTNWTKGTGSTVIWSQVASAQYPPCQWLSQFWIWFERQHNIPLSHLHGFPLVPLKNRGYSIELLKLIPGPKAIFIGTLSEDVGKVVTSCGGFVLNDELPYLPKSLNQYIASANANGVITVLENLGIDTVEQKLKNSPVLARSLSKLFSQLDRHACDEHRSILIRLPIFESILDGKYVSLKQCCLIAPYEYKKIPCNKVKKILLANTDYNIVHLASVLGAKKLEFIDFLEDYILSEIENGYYSDLEVLQIVGWVLSRSQYDEIVKKYRCVKTRGGQLLKPCEIIDPDNSLLKVLLGEPSQLVDSHFKLIKQLRRVGFMEESNISHDVIYHIAKHLDCQRHKCTAVTMQKAHCLLKYVNRFPAKLSKIITLAWIPCDVNRPKGYPMFIPWFGDDINNSQHLFTPTEVTIHDNCKLIGGVMPIIPIKYQNDSLHSTIQWQILDGKTNSEHVEKVVKQMMLIVDSTNEISIDMHKSLEDIIFEIYCFLAKSKIQWVKHWVRNNGGNTPKWIWHGSGFTSADNVAFTSNLQINLQPYLFTLPPILAAQFSKFFKEMNIPQEFNSRVLIDVLHKIKNKHCENVSPNDVESDLKLSCEILQLLCKGDILKEDIQKLILVPAKMYDKSKLQLVEVNICLYRDREFISDDLKDNSFYIVHDDIPNATARKLGLQPLSKHVAPTGNLGYDLAGPHESVINAIKSNLEVYKEGVDIFKELIQNADDAGATDIRFLIDQRQNTDVQLKLLDPGMKHCHGPALWSYNDAMFSSEDIRNICDIAAATKKNKLDKIGRFGLGFTSVYHVTDVPSVVSGSHVMIFDPRMTHLKSRIHNPSQPGIRLNLEEESHRRTLGVCIDQFQPYHGIFGCNISEDFNYNGTLFRLPLRTCHQASDPENLITDKVYQDKQKLQQLIVQLRNSAPSLLLFTQSVKEMSIWELKTGSRTGADAVKMLTIKVNLIQQLPREIPTLSRCQPRKRINLLKCQSNILHATSAWMQSRNGNPPETTSLIEVLFESQLSKSMTKKKQKETWLISSCASGGPAFKEAQTDDGRKQGFLPCGGVAAKLTAGVNRLNPLPLEGQLYSFLPVTVRTGLPIHLNAPFALQTNRRHIWSKSSDSGRNREFESEWNLCLMRDVLLKALINLLTDMTQLQKKGVVGRYVFHTLWPIMDSTETDFHPFVRAFYEHVTRSQDINIIYNDSKWVGLHDCLFLGKDLQKESKIVESATILLNEYCKPRRVVLLNKDIENSIRGTQLVNQENVYNIYRFYNDIFFRHTEDINQDISKTLLLYLLDIRIGSQKNVSFDGILKTTPCFPVSPDGNSIDVPHNLVHPKSLVGKLFDDSDGRFPYGDAFLSKERLLSLTDLGMATEELSWEDICGRAESVMDVFHTRGFNAAVSRTKIIFKVMSNLMKSGKEPTLNEQHRLSKTTFLPVLKKPSDYPCDWMGEEKLSDGSNMYGKKCMDYIGSVANIFDECRIDSADLTQKITEILGVKSHVNVDDVLLQLRQVSKFPKSRNTMKMCFNIYQYLQTVLCKEVTTESGDTLVRISTGYEDQVEELRSMNAFYVDEAFVGAGQLAFKWTDISSPYLYKIPRDLVKCRKLLQVCGVRESFNIDDFLDVLKQLKEKNRDDPLDKHGLRLVLLMLSKLGSLECNLKTCDIYAPDTNHYLRDVKDLTYDDAPWLTNKTQFIYAHHDITLKQADRLGIDGAKKKKSNEFSSPLEYTEDFGQKEDLTDRLKDILKAYPGGFEIFKELLQNADDAMATELHIIYDPRSHPTGKIVSDLWKPIQESPAICVFNDRVFSAGDIEGIQQVGIGGKSADGYTTGQYGIGFNSVYHLTDCPSFLSDDELLGVFDPQLRYVEGASQQSPGILYRPIVKLKEHFEDMVSGFLGDHFTLKGGTMFRFPLRQEVSQISHKIYTDEYIRHLLLQFKRHACDCLLFLNNVTTITVSEILRTGELKQLYKAEAKMSDEDKLNRSKIVSQLSDYKKTHVADIPLMSVNYNLHICDSKERNEKWLLVQQLGFCSPPEMQLVGEELGKLLPRVGVAALVENNKRMAKKDDSYSHLTNATRIHDDSKKKSFSAYCFLPLPIETNLPVHVNGHFALDRARRYLWNDANVNQSIRSDWNQSLIEKALAPAYANLIEIAGQRYIKYTHAGSPNENRLKWYHELFPVYTPELKCKATTASFRISPWRFLAAKTLQFIAAKALPVLPVIRETGDGVDGHGDSDGGNGIGYQLTWHEPVNEDDQVYFDSLPYTTEGSDTRAFLRKTGFNLTASTMKIFYSFINASVDVEQVNTDAVIRFMHSDKCKNQIGSLPCRLEESAFIELSKFKNILSYILSGLNHPNDLNGLPLLLFEDSTIGVFNQHTPPFLSSFTELLPTLNKMFIARGVLPMLKKFQIDKINNLPTAIWNKFTSQDLAKFVHTQLPSNWYDANQNVDFNSRPELLRWLKLLWCYLSSRDDSNVLEPINKWPIIPTTKNTLVTPSQGKNVLNLSMHQDMVGLQWKVVTFMRKVGCAEVKLSLMTETFDSTNAERVHVLLKPYVTSLGQYKDVLSLFETMMNLDLITFHDISIEEASLMLQYFQEEVMRYDENSIFTLKKLPFYENYCRELTSLHEYQHCHFLVDHIPEFEQDTWTLHCSCVFLTKHHHLQLLLQTLGVTDITSFEVYTKYILPNFNIMSEKARLLHLEYMRDNMYRLSGSESVRKHLLMALSQIKFIRAVNGKMEKADYFFDGSNELFRLMEDKKRILPAPFSDYIWKTFLKDLGLNIEVTPDIFLRYANEVASKAVGQRSCHMKEMIHISKMLAAELKSNDSLHIRSFLREVSAIKFIPSAKVPSELLNIHPAFSETTFICLSGHFSVDHMKLSWSTSLMLPSWAIPSKIRNHASTQIKLWESLGILEEPSLDTVINHCQNVCNLIAKKNSPEKQDPLSSVRGLLSQVLIDMYDVFKQNKDRTSLKERLCNTPIVLVDSNKVLVRGNQLAYKFDGLQDDELQPYMYTPPRALGSYETLLKCIGAEEKATFRQYANVLSTIHYNSSGGHLTPNERVKAKKATKGLFYYMTEHKQSEYGVSEIYLPSMTGRVSLSTNLFYGDTTILPRIQSKRYEFVVPLSECECHEDIKIDLLPENLRPKNIGKTVLEKKDPQSEVCLAGESCQFEQHFQKILTSVEFADCVHRVVCHQQGTMKSNEIGGMLKGVTVRCMKTFRTKLFNPTCDEFIERSETTEAAFLDEKQIVYITHGDLPGDNVFLSRISHIVNRLTGYQMKDCVQVLILLSYSIEQFHDILTNTFKIPELNAATKALRRDTHAPGNTVPFDIHHLLDHSLFNTFKKNEIVALMRCTTSSADHSETCEYFFAKIIEVADGTGLSMRYKVNSGAGEYEIVSVNDLYKFLRPESQPAHEIMMHPSPTDDVPVSPLIDVSLKEAIDQIKKTLQEAFKLPKEERDKILHSSFY</sequence>
<dbReference type="RefSeq" id="XP_006822247.1">
    <property type="nucleotide sequence ID" value="XM_006822184.1"/>
</dbReference>
<protein>
    <submittedName>
        <fullName evidence="3">Sacsin-like</fullName>
    </submittedName>
</protein>
<dbReference type="PANTHER" id="PTHR46919:SF2">
    <property type="entry name" value="SACSIN"/>
    <property type="match status" value="1"/>
</dbReference>
<reference evidence="3" key="1">
    <citation type="submission" date="2025-08" db="UniProtKB">
        <authorList>
            <consortium name="RefSeq"/>
        </authorList>
    </citation>
    <scope>IDENTIFICATION</scope>
    <source>
        <tissue evidence="3">Testes</tissue>
    </source>
</reference>